<name>D7FM10_ECTSI</name>
<keyword evidence="4" id="KW-0964">Secreted</keyword>
<evidence type="ECO:0000313" key="9">
    <source>
        <dbReference type="EMBL" id="CBJ29835.1"/>
    </source>
</evidence>
<feature type="transmembrane region" description="Helical" evidence="8">
    <location>
        <begin position="957"/>
        <end position="978"/>
    </location>
</feature>
<keyword evidence="6 8" id="KW-0472">Membrane</keyword>
<dbReference type="InterPro" id="IPR011050">
    <property type="entry name" value="Pectin_lyase_fold/virulence"/>
</dbReference>
<feature type="transmembrane region" description="Helical" evidence="8">
    <location>
        <begin position="930"/>
        <end position="950"/>
    </location>
</feature>
<dbReference type="Pfam" id="PF02415">
    <property type="entry name" value="Chlam_PMP"/>
    <property type="match status" value="4"/>
</dbReference>
<evidence type="ECO:0000256" key="8">
    <source>
        <dbReference type="SAM" id="Phobius"/>
    </source>
</evidence>
<dbReference type="PANTHER" id="PTHR11319">
    <property type="entry name" value="G PROTEIN-COUPLED RECEPTOR-RELATED"/>
    <property type="match status" value="1"/>
</dbReference>
<sequence>MANSLSNCVRVLVFVHVQRVRVLGVVHDQPVGHLHLRKRSLAVFVRRASRLQMGLFQALNVGFLVAVATAQATLPCSLDTSLWTVASSEDAVTLATLLRCSDGDFAVQWVGEVIVTETIRVTNGTSLNITGDGSGATANGDHTTQLFVVEGGSSMHCTDMTFANGNASSGGAMFVGESSVRFSGATAFTGNVATDDTTDDGGHGGAIFAAYSTLVFDGSGDATLTTNSASRDGGAIYVLWSDISWESSESNVFSDNVADRNGGAIYTHGSTVSWDGDGTHLSYNSGTLGGAVYAYDSTVSWNGDGTYLTSNSANDGGAIYADASTVSWDGDATEFSHNSADSQGGVIHAAPGSTVYWDGDGTKFSFNLAYSDGGAIYTHLSTVYWDGDDTEFTNNYGGQGGSIRAYDSNMSWIGDGTQFSSSSSSEGGAMYVTRTNLSWDGNGTHFSNISASFAGGAIRAGDSILSWHGEMTFFSNNSASDDGGAINMDSAGSLWCDGNTIFSNNIAGGDGGALSVILVQAQDYLIPVVHMSGGAFVGNTAAGDGGATYISDIEDRYNFEDITYESNSATNGGAVAASRAEATGTFSRCSFLGNTASKNGGAVETFDGSEQFTSSLFKGNSADCAVCGDGYSPSLAHTCTRCSRSRRQGLMVATVFAALIAVCATVATFRYLLSTEFEERNIGCFHRKTFQAIPLQSFKIIIVVWQILTQFAAAANVTYPRVYQDFLSAIDVINVDLGSMISAGCLWSGIDFHDRLLVSTIAPLLAIGMLASTYLVALRRNATAGHAIIEIIRHKHVTVLLFVTFLVYSSVSSMVFQTFACDSLDDGNNYLRADYRILCTTSKHLALQVYAGVMVVVYPVGIPLLYAILLFQHRDILANASADKAGAQPIASLWEAYKPERFYYEVIECGRRIMLTGVVVFIYPNDAAQIAITILIAVFFFAVFDILSPYTSEFDMWLSRGGQVVVFLSMFDLLLLKVDVSHERSQSQQAYAGVLVAGHVLMFLAISAEVVGICYASRRNRVMEEDKAFLSFPGLRARATSNETPVFLRSPAS</sequence>
<evidence type="ECO:0000313" key="10">
    <source>
        <dbReference type="Proteomes" id="UP000002630"/>
    </source>
</evidence>
<keyword evidence="8" id="KW-1133">Transmembrane helix</keyword>
<feature type="transmembrane region" description="Helical" evidence="8">
    <location>
        <begin position="990"/>
        <end position="1016"/>
    </location>
</feature>
<protein>
    <submittedName>
        <fullName evidence="9">Probable extracellular nuclease</fullName>
    </submittedName>
</protein>
<reference evidence="9 10" key="1">
    <citation type="journal article" date="2010" name="Nature">
        <title>The Ectocarpus genome and the independent evolution of multicellularity in brown algae.</title>
        <authorList>
            <person name="Cock J.M."/>
            <person name="Sterck L."/>
            <person name="Rouze P."/>
            <person name="Scornet D."/>
            <person name="Allen A.E."/>
            <person name="Amoutzias G."/>
            <person name="Anthouard V."/>
            <person name="Artiguenave F."/>
            <person name="Aury J.M."/>
            <person name="Badger J.H."/>
            <person name="Beszteri B."/>
            <person name="Billiau K."/>
            <person name="Bonnet E."/>
            <person name="Bothwell J.H."/>
            <person name="Bowler C."/>
            <person name="Boyen C."/>
            <person name="Brownlee C."/>
            <person name="Carrano C.J."/>
            <person name="Charrier B."/>
            <person name="Cho G.Y."/>
            <person name="Coelho S.M."/>
            <person name="Collen J."/>
            <person name="Corre E."/>
            <person name="Da Silva C."/>
            <person name="Delage L."/>
            <person name="Delaroque N."/>
            <person name="Dittami S.M."/>
            <person name="Doulbeau S."/>
            <person name="Elias M."/>
            <person name="Farnham G."/>
            <person name="Gachon C.M."/>
            <person name="Gschloessl B."/>
            <person name="Heesch S."/>
            <person name="Jabbari K."/>
            <person name="Jubin C."/>
            <person name="Kawai H."/>
            <person name="Kimura K."/>
            <person name="Kloareg B."/>
            <person name="Kupper F.C."/>
            <person name="Lang D."/>
            <person name="Le Bail A."/>
            <person name="Leblanc C."/>
            <person name="Lerouge P."/>
            <person name="Lohr M."/>
            <person name="Lopez P.J."/>
            <person name="Martens C."/>
            <person name="Maumus F."/>
            <person name="Michel G."/>
            <person name="Miranda-Saavedra D."/>
            <person name="Morales J."/>
            <person name="Moreau H."/>
            <person name="Motomura T."/>
            <person name="Nagasato C."/>
            <person name="Napoli C.A."/>
            <person name="Nelson D.R."/>
            <person name="Nyvall-Collen P."/>
            <person name="Peters A.F."/>
            <person name="Pommier C."/>
            <person name="Potin P."/>
            <person name="Poulain J."/>
            <person name="Quesneville H."/>
            <person name="Read B."/>
            <person name="Rensing S.A."/>
            <person name="Ritter A."/>
            <person name="Rousvoal S."/>
            <person name="Samanta M."/>
            <person name="Samson G."/>
            <person name="Schroeder D.C."/>
            <person name="Segurens B."/>
            <person name="Strittmatter M."/>
            <person name="Tonon T."/>
            <person name="Tregear J.W."/>
            <person name="Valentin K."/>
            <person name="von Dassow P."/>
            <person name="Yamagishi T."/>
            <person name="Van de Peer Y."/>
            <person name="Wincker P."/>
        </authorList>
    </citation>
    <scope>NUCLEOTIDE SEQUENCE [LARGE SCALE GENOMIC DNA]</scope>
    <source>
        <strain evidence="10">Ec32 / CCAP1310/4</strain>
    </source>
</reference>
<evidence type="ECO:0000256" key="2">
    <source>
        <dbReference type="ARBA" id="ARBA00004442"/>
    </source>
</evidence>
<evidence type="ECO:0000256" key="3">
    <source>
        <dbReference type="ARBA" id="ARBA00004613"/>
    </source>
</evidence>
<dbReference type="SUPFAM" id="SSF51126">
    <property type="entry name" value="Pectin lyase-like"/>
    <property type="match status" value="1"/>
</dbReference>
<dbReference type="AlphaFoldDB" id="D7FM10"/>
<feature type="transmembrane region" description="Helical" evidence="8">
    <location>
        <begin position="756"/>
        <end position="778"/>
    </location>
</feature>
<evidence type="ECO:0000256" key="4">
    <source>
        <dbReference type="ARBA" id="ARBA00022525"/>
    </source>
</evidence>
<proteinExistence type="predicted"/>
<feature type="transmembrane region" description="Helical" evidence="8">
    <location>
        <begin position="799"/>
        <end position="820"/>
    </location>
</feature>
<keyword evidence="7" id="KW-0998">Cell outer membrane</keyword>
<keyword evidence="10" id="KW-1185">Reference proteome</keyword>
<organism evidence="9 10">
    <name type="scientific">Ectocarpus siliculosus</name>
    <name type="common">Brown alga</name>
    <name type="synonym">Conferva siliculosa</name>
    <dbReference type="NCBI Taxonomy" id="2880"/>
    <lineage>
        <taxon>Eukaryota</taxon>
        <taxon>Sar</taxon>
        <taxon>Stramenopiles</taxon>
        <taxon>Ochrophyta</taxon>
        <taxon>PX clade</taxon>
        <taxon>Phaeophyceae</taxon>
        <taxon>Ectocarpales</taxon>
        <taxon>Ectocarpaceae</taxon>
        <taxon>Ectocarpus</taxon>
    </lineage>
</organism>
<feature type="transmembrane region" description="Helical" evidence="8">
    <location>
        <begin position="650"/>
        <end position="673"/>
    </location>
</feature>
<evidence type="ECO:0000256" key="5">
    <source>
        <dbReference type="ARBA" id="ARBA00022729"/>
    </source>
</evidence>
<dbReference type="EMBL" id="FN649727">
    <property type="protein sequence ID" value="CBJ29835.1"/>
    <property type="molecule type" value="Genomic_DNA"/>
</dbReference>
<dbReference type="EMBL" id="FN648164">
    <property type="protein sequence ID" value="CBJ29835.1"/>
    <property type="molecule type" value="Genomic_DNA"/>
</dbReference>
<evidence type="ECO:0000256" key="1">
    <source>
        <dbReference type="ARBA" id="ARBA00004196"/>
    </source>
</evidence>
<accession>D7FM10</accession>
<keyword evidence="5" id="KW-0732">Signal</keyword>
<dbReference type="Proteomes" id="UP000002630">
    <property type="component" value="Linkage Group LG02"/>
</dbReference>
<feature type="transmembrane region" description="Helical" evidence="8">
    <location>
        <begin position="693"/>
        <end position="714"/>
    </location>
</feature>
<evidence type="ECO:0000256" key="7">
    <source>
        <dbReference type="ARBA" id="ARBA00023237"/>
    </source>
</evidence>
<keyword evidence="8" id="KW-0812">Transmembrane</keyword>
<dbReference type="GO" id="GO:0005576">
    <property type="term" value="C:extracellular region"/>
    <property type="evidence" value="ECO:0007669"/>
    <property type="project" value="UniProtKB-SubCell"/>
</dbReference>
<gene>
    <name evidence="9" type="ORF">Esi_0163_0002</name>
</gene>
<dbReference type="NCBIfam" id="TIGR01376">
    <property type="entry name" value="POMP_repeat"/>
    <property type="match status" value="1"/>
</dbReference>
<dbReference type="InParanoid" id="D7FM10"/>
<dbReference type="OrthoDB" id="5950997at2759"/>
<dbReference type="InterPro" id="IPR003368">
    <property type="entry name" value="POMP_repeat"/>
</dbReference>
<feature type="transmembrane region" description="Helical" evidence="8">
    <location>
        <begin position="849"/>
        <end position="871"/>
    </location>
</feature>
<dbReference type="PANTHER" id="PTHR11319:SF35">
    <property type="entry name" value="OUTER MEMBRANE PROTEIN PMPC-RELATED"/>
    <property type="match status" value="1"/>
</dbReference>
<evidence type="ECO:0000256" key="6">
    <source>
        <dbReference type="ARBA" id="ARBA00023136"/>
    </source>
</evidence>
<comment type="subcellular location">
    <subcellularLocation>
        <location evidence="1">Cell envelope</location>
    </subcellularLocation>
    <subcellularLocation>
        <location evidence="2">Cell outer membrane</location>
    </subcellularLocation>
    <subcellularLocation>
        <location evidence="3">Secreted</location>
    </subcellularLocation>
</comment>